<feature type="region of interest" description="Disordered" evidence="3">
    <location>
        <begin position="557"/>
        <end position="625"/>
    </location>
</feature>
<evidence type="ECO:0000256" key="3">
    <source>
        <dbReference type="SAM" id="MobiDB-lite"/>
    </source>
</evidence>
<dbReference type="SUPFAM" id="SSF48726">
    <property type="entry name" value="Immunoglobulin"/>
    <property type="match status" value="3"/>
</dbReference>
<feature type="compositionally biased region" description="Basic and acidic residues" evidence="3">
    <location>
        <begin position="557"/>
        <end position="581"/>
    </location>
</feature>
<dbReference type="SUPFAM" id="SSF49265">
    <property type="entry name" value="Fibronectin type III"/>
    <property type="match status" value="1"/>
</dbReference>
<evidence type="ECO:0000313" key="6">
    <source>
        <dbReference type="EMBL" id="KAJ8311809.1"/>
    </source>
</evidence>
<dbReference type="InterPro" id="IPR003599">
    <property type="entry name" value="Ig_sub"/>
</dbReference>
<feature type="domain" description="Fibronectin type-III" evidence="5">
    <location>
        <begin position="465"/>
        <end position="561"/>
    </location>
</feature>
<evidence type="ECO:0008006" key="8">
    <source>
        <dbReference type="Google" id="ProtNLM"/>
    </source>
</evidence>
<evidence type="ECO:0000256" key="2">
    <source>
        <dbReference type="ARBA" id="ARBA00023157"/>
    </source>
</evidence>
<organism evidence="6 7">
    <name type="scientific">Tegillarca granosa</name>
    <name type="common">Malaysian cockle</name>
    <name type="synonym">Anadara granosa</name>
    <dbReference type="NCBI Taxonomy" id="220873"/>
    <lineage>
        <taxon>Eukaryota</taxon>
        <taxon>Metazoa</taxon>
        <taxon>Spiralia</taxon>
        <taxon>Lophotrochozoa</taxon>
        <taxon>Mollusca</taxon>
        <taxon>Bivalvia</taxon>
        <taxon>Autobranchia</taxon>
        <taxon>Pteriomorphia</taxon>
        <taxon>Arcoida</taxon>
        <taxon>Arcoidea</taxon>
        <taxon>Arcidae</taxon>
        <taxon>Tegillarca</taxon>
    </lineage>
</organism>
<dbReference type="InterPro" id="IPR036179">
    <property type="entry name" value="Ig-like_dom_sf"/>
</dbReference>
<comment type="caution">
    <text evidence="6">The sequence shown here is derived from an EMBL/GenBank/DDBJ whole genome shotgun (WGS) entry which is preliminary data.</text>
</comment>
<dbReference type="PROSITE" id="PS50835">
    <property type="entry name" value="IG_LIKE"/>
    <property type="match status" value="2"/>
</dbReference>
<evidence type="ECO:0000259" key="5">
    <source>
        <dbReference type="PROSITE" id="PS50853"/>
    </source>
</evidence>
<keyword evidence="2" id="KW-1015">Disulfide bond</keyword>
<evidence type="ECO:0000256" key="1">
    <source>
        <dbReference type="ARBA" id="ARBA00022737"/>
    </source>
</evidence>
<proteinExistence type="predicted"/>
<keyword evidence="1" id="KW-0677">Repeat</keyword>
<feature type="region of interest" description="Disordered" evidence="3">
    <location>
        <begin position="238"/>
        <end position="259"/>
    </location>
</feature>
<dbReference type="SMART" id="SM00409">
    <property type="entry name" value="IG"/>
    <property type="match status" value="1"/>
</dbReference>
<dbReference type="InterPro" id="IPR013783">
    <property type="entry name" value="Ig-like_fold"/>
</dbReference>
<dbReference type="CDD" id="cd00063">
    <property type="entry name" value="FN3"/>
    <property type="match status" value="1"/>
</dbReference>
<dbReference type="PANTHER" id="PTHR44170">
    <property type="entry name" value="PROTEIN SIDEKICK"/>
    <property type="match status" value="1"/>
</dbReference>
<evidence type="ECO:0000313" key="7">
    <source>
        <dbReference type="Proteomes" id="UP001217089"/>
    </source>
</evidence>
<feature type="compositionally biased region" description="Polar residues" evidence="3">
    <location>
        <begin position="607"/>
        <end position="619"/>
    </location>
</feature>
<dbReference type="Gene3D" id="2.60.40.10">
    <property type="entry name" value="Immunoglobulins"/>
    <property type="match status" value="3"/>
</dbReference>
<reference evidence="6 7" key="1">
    <citation type="submission" date="2022-12" db="EMBL/GenBank/DDBJ databases">
        <title>Chromosome-level genome of Tegillarca granosa.</title>
        <authorList>
            <person name="Kim J."/>
        </authorList>
    </citation>
    <scope>NUCLEOTIDE SEQUENCE [LARGE SCALE GENOMIC DNA]</scope>
    <source>
        <strain evidence="6">Teg-2019</strain>
        <tissue evidence="6">Adductor muscle</tissue>
    </source>
</reference>
<dbReference type="Pfam" id="PF13927">
    <property type="entry name" value="Ig_3"/>
    <property type="match status" value="1"/>
</dbReference>
<dbReference type="InterPro" id="IPR007110">
    <property type="entry name" value="Ig-like_dom"/>
</dbReference>
<name>A0ABQ9F321_TEGGR</name>
<sequence>MYSPTDFSEQFTDMNQITDAAWTLTGSSEFAVTKEDFVLTCIPENNGVFIAWRRSGTTIAAIEYNNKCDIQNGSDQQYQYTCEPGPVYKLTIPANVMTNNQNNIVWRCEGVFGGVGNNAEYTLKVAAGVTLGQSTEGQSTQSDGLIVTSVSQTMTASRGVSLKTIECSAVNIQGRQPVTSQTLTLDVYYIPTIEPTLSGYTTGTVLYEGDNSLTITCQQSGGYPLSVITWSCNGQTGTSNSSRTVANPPAPPTVQTSGTSFPWVENTQGVLRCTTTPGNPSEMTYDWLQTSQVINGQTTDTYTMPTLTNFHNGLRIQCKVSNVYTVHRSQVQVSNVTILDVQYTPIITLDTTNVTVQEDPPSVTVHLQNATENDTNVVFTCNADGFPTNNTYHGWNQYIDNTLVRSYTDFTGMLSESNRKLTIPKVTFEDFGRYYCVVENGFRGRKQDVLQQGSSYFDVRAKPEPPKNLIVYETKQNSVALTWERGYDGGYHQTFVILVKVVESDSVREILVNGDAKSNNFSTKIKNLLPSTTYHIKIFAMNEYGNSSFLSLNFEKETKTGSKPGEKSEIKLRRRFSELSRKKPVPGNTNSREVGTYESLEPRDVETINTHESLQTTGRPDSGGIAMELYENTKITL</sequence>
<dbReference type="EMBL" id="JARBDR010000486">
    <property type="protein sequence ID" value="KAJ8311809.1"/>
    <property type="molecule type" value="Genomic_DNA"/>
</dbReference>
<accession>A0ABQ9F321</accession>
<dbReference type="PROSITE" id="PS50853">
    <property type="entry name" value="FN3"/>
    <property type="match status" value="1"/>
</dbReference>
<dbReference type="Proteomes" id="UP001217089">
    <property type="component" value="Unassembled WGS sequence"/>
</dbReference>
<dbReference type="InterPro" id="IPR003961">
    <property type="entry name" value="FN3_dom"/>
</dbReference>
<feature type="domain" description="Ig-like" evidence="4">
    <location>
        <begin position="191"/>
        <end position="334"/>
    </location>
</feature>
<dbReference type="SMART" id="SM00060">
    <property type="entry name" value="FN3"/>
    <property type="match status" value="2"/>
</dbReference>
<dbReference type="Pfam" id="PF00041">
    <property type="entry name" value="fn3"/>
    <property type="match status" value="1"/>
</dbReference>
<dbReference type="PANTHER" id="PTHR44170:SF6">
    <property type="entry name" value="CONTACTIN"/>
    <property type="match status" value="1"/>
</dbReference>
<dbReference type="InterPro" id="IPR036116">
    <property type="entry name" value="FN3_sf"/>
</dbReference>
<gene>
    <name evidence="6" type="ORF">KUTeg_010622</name>
</gene>
<keyword evidence="7" id="KW-1185">Reference proteome</keyword>
<feature type="domain" description="Ig-like" evidence="4">
    <location>
        <begin position="361"/>
        <end position="441"/>
    </location>
</feature>
<protein>
    <recommendedName>
        <fullName evidence="8">Nephrin</fullName>
    </recommendedName>
</protein>
<evidence type="ECO:0000259" key="4">
    <source>
        <dbReference type="PROSITE" id="PS50835"/>
    </source>
</evidence>
<dbReference type="CDD" id="cd00096">
    <property type="entry name" value="Ig"/>
    <property type="match status" value="1"/>
</dbReference>